<dbReference type="Proteomes" id="UP000708576">
    <property type="component" value="Unassembled WGS sequence"/>
</dbReference>
<dbReference type="PROSITE" id="PS51257">
    <property type="entry name" value="PROKAR_LIPOPROTEIN"/>
    <property type="match status" value="1"/>
</dbReference>
<dbReference type="EMBL" id="JAGUCO010000006">
    <property type="protein sequence ID" value="MBS2098698.1"/>
    <property type="molecule type" value="Genomic_DNA"/>
</dbReference>
<comment type="similarity">
    <text evidence="2">Belongs to the glycosyl hydrolase 88 family.</text>
</comment>
<evidence type="ECO:0000256" key="1">
    <source>
        <dbReference type="ARBA" id="ARBA00022801"/>
    </source>
</evidence>
<dbReference type="PANTHER" id="PTHR36845:SF1">
    <property type="entry name" value="HYDROLASE, PUTATIVE (AFU_ORTHOLOGUE AFUA_7G05090)-RELATED"/>
    <property type="match status" value="1"/>
</dbReference>
<dbReference type="InterPro" id="IPR052369">
    <property type="entry name" value="UG_Glycosaminoglycan_Hydrolase"/>
</dbReference>
<evidence type="ECO:0000256" key="2">
    <source>
        <dbReference type="ARBA" id="ARBA00038358"/>
    </source>
</evidence>
<dbReference type="Gene3D" id="1.50.10.10">
    <property type="match status" value="1"/>
</dbReference>
<gene>
    <name evidence="3" type="ORF">KEM10_10445</name>
</gene>
<dbReference type="InterPro" id="IPR012341">
    <property type="entry name" value="6hp_glycosidase-like_sf"/>
</dbReference>
<proteinExistence type="inferred from homology"/>
<comment type="caution">
    <text evidence="3">The sequence shown here is derived from an EMBL/GenBank/DDBJ whole genome shotgun (WGS) entry which is preliminary data.</text>
</comment>
<dbReference type="InterPro" id="IPR008928">
    <property type="entry name" value="6-hairpin_glycosidase_sf"/>
</dbReference>
<sequence length="401" mass="45672">MNINRIHIVIALIVSVIVLSSCESSINTRWVDTQIEYCTRQAVKTLNNLPADSLPRNILSLQTKWNCVDYNDWTSGFWPGVLWNLFEATGDDKWKEEAIKYTSLLKPLAFGTPNDHDLGFQVFCSYGNQQKNLSDSLSKQVIIDTSNKLVKLFNPKVGTILSWPAMVKKMHWPHNTIIDNMMNLEMLFWAAKNGGDYSQYDIAFSHAEVSRKSLVRDNFSCFHVAVFDTIDGHLIKGVTHQGYNDNSVWARGQAWGIYGFTMCYRETNYLPFLATAQKMADVFIRNIPEGEIPKWDFNDPSIQAPKDASAACIAASALLELSQFSSDSKQEKYNTTAIQLLKKLSSEIYQSRNHNSSFLMHSTGHKPNNSEIDASIIYADYYYLEALLRLRKMLRLKSDVN</sequence>
<organism evidence="3 4">
    <name type="scientific">Carboxylicivirga linearis</name>
    <dbReference type="NCBI Taxonomy" id="1628157"/>
    <lineage>
        <taxon>Bacteria</taxon>
        <taxon>Pseudomonadati</taxon>
        <taxon>Bacteroidota</taxon>
        <taxon>Bacteroidia</taxon>
        <taxon>Marinilabiliales</taxon>
        <taxon>Marinilabiliaceae</taxon>
        <taxon>Carboxylicivirga</taxon>
    </lineage>
</organism>
<dbReference type="GO" id="GO:0016787">
    <property type="term" value="F:hydrolase activity"/>
    <property type="evidence" value="ECO:0007669"/>
    <property type="project" value="UniProtKB-KW"/>
</dbReference>
<evidence type="ECO:0000313" key="4">
    <source>
        <dbReference type="Proteomes" id="UP000708576"/>
    </source>
</evidence>
<keyword evidence="1 3" id="KW-0378">Hydrolase</keyword>
<keyword evidence="4" id="KW-1185">Reference proteome</keyword>
<name>A0ABS5JV40_9BACT</name>
<dbReference type="RefSeq" id="WP_212215942.1">
    <property type="nucleotide sequence ID" value="NZ_JAGUCO010000006.1"/>
</dbReference>
<reference evidence="3 4" key="1">
    <citation type="journal article" date="2015" name="Int. J. Syst. Evol. Microbiol.">
        <title>Carboxylicivirga linearis sp. nov., isolated from a sea cucumber culture pond.</title>
        <authorList>
            <person name="Wang F.Q."/>
            <person name="Zhou Y.X."/>
            <person name="Lin X.Z."/>
            <person name="Chen G.J."/>
            <person name="Du Z.J."/>
        </authorList>
    </citation>
    <scope>NUCLEOTIDE SEQUENCE [LARGE SCALE GENOMIC DNA]</scope>
    <source>
        <strain evidence="3 4">FB218</strain>
    </source>
</reference>
<dbReference type="PANTHER" id="PTHR36845">
    <property type="entry name" value="HYDROLASE, PUTATIVE (AFU_ORTHOLOGUE AFUA_7G05090)-RELATED"/>
    <property type="match status" value="1"/>
</dbReference>
<dbReference type="SUPFAM" id="SSF48208">
    <property type="entry name" value="Six-hairpin glycosidases"/>
    <property type="match status" value="1"/>
</dbReference>
<evidence type="ECO:0000313" key="3">
    <source>
        <dbReference type="EMBL" id="MBS2098698.1"/>
    </source>
</evidence>
<accession>A0ABS5JV40</accession>
<protein>
    <submittedName>
        <fullName evidence="3">Glycoside hydrolase family 88 protein</fullName>
    </submittedName>
</protein>